<accession>A0AA39YVQ2</accession>
<gene>
    <name evidence="1" type="ORF">QBC41DRAFT_47006</name>
</gene>
<evidence type="ECO:0000313" key="1">
    <source>
        <dbReference type="EMBL" id="KAK0659492.1"/>
    </source>
</evidence>
<comment type="caution">
    <text evidence="1">The sequence shown here is derived from an EMBL/GenBank/DDBJ whole genome shotgun (WGS) entry which is preliminary data.</text>
</comment>
<sequence length="367" mass="41969">MNNDAFEQNWKDDCNWSNSPLTKIDRLRDKYTKFLLPESRRYIRAFEEKTEAINTLQADNIQRTEDSAQIAYGSLEAVVHSLLLIERGDRTLSRQSSTIVEALDSTATKFSDLSQVSEKNMWELGVKAGDCMELKDSVGCFLDNLKAKIAELNNLVPHIFNQKARQDHIADERRKRQQTLVDQFQAAQNALGNVLNIIANFFDRSVIRNARQNLRRARIALDDNRRDQERAQGMSRAYYQLAITVRNVSAAIYNLQLAMEGLKQKIDDQYSFVTDKQSAETRLCRGLLDLRNQIVSGDWTTTRDHSLQVVLKLLTADDAVFARSLCYKDVEARIKESITAKLGHGAVQKLIENVRVHAEEPDDVLEY</sequence>
<name>A0AA39YVQ2_9PEZI</name>
<keyword evidence="2" id="KW-1185">Reference proteome</keyword>
<organism evidence="1 2">
    <name type="scientific">Cercophora samala</name>
    <dbReference type="NCBI Taxonomy" id="330535"/>
    <lineage>
        <taxon>Eukaryota</taxon>
        <taxon>Fungi</taxon>
        <taxon>Dikarya</taxon>
        <taxon>Ascomycota</taxon>
        <taxon>Pezizomycotina</taxon>
        <taxon>Sordariomycetes</taxon>
        <taxon>Sordariomycetidae</taxon>
        <taxon>Sordariales</taxon>
        <taxon>Lasiosphaeriaceae</taxon>
        <taxon>Cercophora</taxon>
    </lineage>
</organism>
<protein>
    <submittedName>
        <fullName evidence="1">Uncharacterized protein</fullName>
    </submittedName>
</protein>
<dbReference type="EMBL" id="JAULSY010000181">
    <property type="protein sequence ID" value="KAK0659492.1"/>
    <property type="molecule type" value="Genomic_DNA"/>
</dbReference>
<reference evidence="1" key="1">
    <citation type="submission" date="2023-06" db="EMBL/GenBank/DDBJ databases">
        <title>Genome-scale phylogeny and comparative genomics of the fungal order Sordariales.</title>
        <authorList>
            <consortium name="Lawrence Berkeley National Laboratory"/>
            <person name="Hensen N."/>
            <person name="Bonometti L."/>
            <person name="Westerberg I."/>
            <person name="Brannstrom I.O."/>
            <person name="Guillou S."/>
            <person name="Cros-Aarteil S."/>
            <person name="Calhoun S."/>
            <person name="Haridas S."/>
            <person name="Kuo A."/>
            <person name="Mondo S."/>
            <person name="Pangilinan J."/>
            <person name="Riley R."/>
            <person name="Labutti K."/>
            <person name="Andreopoulos B."/>
            <person name="Lipzen A."/>
            <person name="Chen C."/>
            <person name="Yanf M."/>
            <person name="Daum C."/>
            <person name="Ng V."/>
            <person name="Clum A."/>
            <person name="Steindorff A."/>
            <person name="Ohm R."/>
            <person name="Martin F."/>
            <person name="Silar P."/>
            <person name="Natvig D."/>
            <person name="Lalanne C."/>
            <person name="Gautier V."/>
            <person name="Ament-Velasquez S.L."/>
            <person name="Kruys A."/>
            <person name="Hutchinson M.I."/>
            <person name="Powell A.J."/>
            <person name="Barry K."/>
            <person name="Miller A.N."/>
            <person name="Grigoriev I.V."/>
            <person name="Debuchy R."/>
            <person name="Gladieux P."/>
            <person name="Thoren M.H."/>
            <person name="Johannesson H."/>
        </authorList>
    </citation>
    <scope>NUCLEOTIDE SEQUENCE</scope>
    <source>
        <strain evidence="1">CBS 307.81</strain>
    </source>
</reference>
<proteinExistence type="predicted"/>
<dbReference type="Proteomes" id="UP001174997">
    <property type="component" value="Unassembled WGS sequence"/>
</dbReference>
<evidence type="ECO:0000313" key="2">
    <source>
        <dbReference type="Proteomes" id="UP001174997"/>
    </source>
</evidence>
<dbReference type="AlphaFoldDB" id="A0AA39YVQ2"/>